<dbReference type="AlphaFoldDB" id="A0A516GS07"/>
<dbReference type="InterPro" id="IPR036291">
    <property type="entry name" value="NAD(P)-bd_dom_sf"/>
</dbReference>
<feature type="transmembrane region" description="Helical" evidence="2">
    <location>
        <begin position="117"/>
        <end position="140"/>
    </location>
</feature>
<dbReference type="InterPro" id="IPR051203">
    <property type="entry name" value="Polysaccharide_Synthase-Rel"/>
</dbReference>
<dbReference type="CDD" id="cd05237">
    <property type="entry name" value="UDP_invert_4-6DH_SDR_e"/>
    <property type="match status" value="1"/>
</dbReference>
<evidence type="ECO:0000259" key="3">
    <source>
        <dbReference type="Pfam" id="PF02719"/>
    </source>
</evidence>
<dbReference type="KEGG" id="fop:FNB79_10125"/>
<protein>
    <submittedName>
        <fullName evidence="4">Polysaccharide biosynthesis protein</fullName>
    </submittedName>
</protein>
<feature type="transmembrane region" description="Helical" evidence="2">
    <location>
        <begin position="20"/>
        <end position="40"/>
    </location>
</feature>
<sequence>MNRLNNILVKLSKRYASKWLVLLVDLCLVASTFFLAYLIRYNFEIAFDFSKFLKQIPFVLIAAAISFMVVGSHKGVVRYTGVKDVVNIIVGINLLATLLIISTYISRKYNYDSIFDIAGSVIYIHLLLNIFFLIGAKFFIRSIYHSIISDKSFYNLEHHRILIYGAGNAGMVTYDAITNDAKSNIEIFGFIDDNSKKVGKKINLLEVYDSKHITTDFIEKHKIDEVIISIQNISSERLLDITKEFLDKSIKVKITPPVQQWIDGELQISQIKDVRIEDLLGREPISIDNPILIDEYEDKVIIVTGAAGSIGSEIARKLTKFNYKKLILIDVAESPLYELQQEFIQDEIKRFEVIIVDVRNTVRMDQIFTNFNPEIIFHAAAYKHVPLMENNPYEAVSVNISGTINMSNLAIKYGVNKFVMISTDKAVNPTNVMGATKRIAELYISCLNHKGKTKFITTRFGNVLGSNGSVIPLFKKQIENGGPLTVTHKDITRFFMTIPEACSLVLEAAAMGNGGEIFVFDMGKSVKIFDLAVNMITLSGLKYPTDIDIKITGLRPGEKIYEELLANGENTRPTYHEKIMIAKSKEIDTQVVLNQIIDLHETNPKCLTLETVTKIKEIVPEYISNNSKFEALDSKN</sequence>
<dbReference type="EMBL" id="CP041637">
    <property type="protein sequence ID" value="QDO94304.1"/>
    <property type="molecule type" value="Genomic_DNA"/>
</dbReference>
<feature type="transmembrane region" description="Helical" evidence="2">
    <location>
        <begin position="85"/>
        <end position="105"/>
    </location>
</feature>
<keyword evidence="2" id="KW-0812">Transmembrane</keyword>
<evidence type="ECO:0000313" key="5">
    <source>
        <dbReference type="Proteomes" id="UP000319209"/>
    </source>
</evidence>
<feature type="transmembrane region" description="Helical" evidence="2">
    <location>
        <begin position="52"/>
        <end position="73"/>
    </location>
</feature>
<dbReference type="Gene3D" id="3.40.50.720">
    <property type="entry name" value="NAD(P)-binding Rossmann-like Domain"/>
    <property type="match status" value="2"/>
</dbReference>
<accession>A0A516GS07</accession>
<dbReference type="PANTHER" id="PTHR43318">
    <property type="entry name" value="UDP-N-ACETYLGLUCOSAMINE 4,6-DEHYDRATASE"/>
    <property type="match status" value="1"/>
</dbReference>
<gene>
    <name evidence="4" type="ORF">FNB79_10125</name>
</gene>
<dbReference type="Pfam" id="PF13727">
    <property type="entry name" value="CoA_binding_3"/>
    <property type="match status" value="1"/>
</dbReference>
<evidence type="ECO:0000313" key="4">
    <source>
        <dbReference type="EMBL" id="QDO94304.1"/>
    </source>
</evidence>
<reference evidence="4 5" key="1">
    <citation type="submission" date="2019-07" db="EMBL/GenBank/DDBJ databases">
        <title>Genome sequencing for Formosa sp. PS13.</title>
        <authorList>
            <person name="Park S.-J."/>
        </authorList>
    </citation>
    <scope>NUCLEOTIDE SEQUENCE [LARGE SCALE GENOMIC DNA]</scope>
    <source>
        <strain evidence="4 5">PS13</strain>
    </source>
</reference>
<keyword evidence="2" id="KW-1133">Transmembrane helix</keyword>
<keyword evidence="2" id="KW-0472">Membrane</keyword>
<dbReference type="InterPro" id="IPR003869">
    <property type="entry name" value="Polysac_CapD-like"/>
</dbReference>
<dbReference type="OrthoDB" id="9803111at2"/>
<comment type="similarity">
    <text evidence="1">Belongs to the polysaccharide synthase family.</text>
</comment>
<evidence type="ECO:0000256" key="1">
    <source>
        <dbReference type="ARBA" id="ARBA00007430"/>
    </source>
</evidence>
<dbReference type="PANTHER" id="PTHR43318:SF1">
    <property type="entry name" value="POLYSACCHARIDE BIOSYNTHESIS PROTEIN EPSC-RELATED"/>
    <property type="match status" value="1"/>
</dbReference>
<dbReference type="Pfam" id="PF02719">
    <property type="entry name" value="Polysacc_synt_2"/>
    <property type="match status" value="1"/>
</dbReference>
<proteinExistence type="inferred from homology"/>
<dbReference type="SUPFAM" id="SSF51735">
    <property type="entry name" value="NAD(P)-binding Rossmann-fold domains"/>
    <property type="match status" value="2"/>
</dbReference>
<name>A0A516GS07_9FLAO</name>
<organism evidence="4 5">
    <name type="scientific">Formosa sediminum</name>
    <dbReference type="NCBI Taxonomy" id="2594004"/>
    <lineage>
        <taxon>Bacteria</taxon>
        <taxon>Pseudomonadati</taxon>
        <taxon>Bacteroidota</taxon>
        <taxon>Flavobacteriia</taxon>
        <taxon>Flavobacteriales</taxon>
        <taxon>Flavobacteriaceae</taxon>
        <taxon>Formosa</taxon>
    </lineage>
</organism>
<keyword evidence="5" id="KW-1185">Reference proteome</keyword>
<evidence type="ECO:0000256" key="2">
    <source>
        <dbReference type="SAM" id="Phobius"/>
    </source>
</evidence>
<dbReference type="Proteomes" id="UP000319209">
    <property type="component" value="Chromosome"/>
</dbReference>
<dbReference type="RefSeq" id="WP_143381189.1">
    <property type="nucleotide sequence ID" value="NZ_CP041637.1"/>
</dbReference>
<feature type="domain" description="Polysaccharide biosynthesis protein CapD-like" evidence="3">
    <location>
        <begin position="301"/>
        <end position="583"/>
    </location>
</feature>